<feature type="compositionally biased region" description="Polar residues" evidence="1">
    <location>
        <begin position="323"/>
        <end position="338"/>
    </location>
</feature>
<feature type="compositionally biased region" description="Polar residues" evidence="1">
    <location>
        <begin position="452"/>
        <end position="478"/>
    </location>
</feature>
<feature type="region of interest" description="Disordered" evidence="1">
    <location>
        <begin position="403"/>
        <end position="525"/>
    </location>
</feature>
<feature type="compositionally biased region" description="Basic and acidic residues" evidence="1">
    <location>
        <begin position="677"/>
        <end position="694"/>
    </location>
</feature>
<evidence type="ECO:0000313" key="2">
    <source>
        <dbReference type="EMBL" id="KAK5997706.1"/>
    </source>
</evidence>
<name>A0ABR0SZR4_9HYPO</name>
<protein>
    <recommendedName>
        <fullName evidence="4">Protamine P1</fullName>
    </recommendedName>
</protein>
<dbReference type="Proteomes" id="UP001338125">
    <property type="component" value="Unassembled WGS sequence"/>
</dbReference>
<reference evidence="2 3" key="1">
    <citation type="submission" date="2024-01" db="EMBL/GenBank/DDBJ databases">
        <title>Complete genome of Cladobotryum mycophilum ATHUM6906.</title>
        <authorList>
            <person name="Christinaki A.C."/>
            <person name="Myridakis A.I."/>
            <person name="Kouvelis V.N."/>
        </authorList>
    </citation>
    <scope>NUCLEOTIDE SEQUENCE [LARGE SCALE GENOMIC DNA]</scope>
    <source>
        <strain evidence="2 3">ATHUM6906</strain>
    </source>
</reference>
<feature type="region of interest" description="Disordered" evidence="1">
    <location>
        <begin position="1090"/>
        <end position="1112"/>
    </location>
</feature>
<dbReference type="EMBL" id="JAVFKD010000001">
    <property type="protein sequence ID" value="KAK5997706.1"/>
    <property type="molecule type" value="Genomic_DNA"/>
</dbReference>
<evidence type="ECO:0000313" key="3">
    <source>
        <dbReference type="Proteomes" id="UP001338125"/>
    </source>
</evidence>
<feature type="compositionally biased region" description="Low complexity" evidence="1">
    <location>
        <begin position="711"/>
        <end position="733"/>
    </location>
</feature>
<feature type="compositionally biased region" description="Polar residues" evidence="1">
    <location>
        <begin position="94"/>
        <end position="116"/>
    </location>
</feature>
<evidence type="ECO:0008006" key="4">
    <source>
        <dbReference type="Google" id="ProtNLM"/>
    </source>
</evidence>
<keyword evidence="3" id="KW-1185">Reference proteome</keyword>
<sequence length="1112" mass="120829">MAMINVNESSSSDIATRTEGGDAIYCEASCQPEDVFYQGSEDEDYEDTNTRRQRYEAAGKRFLNGNVPLLLSATLRGPFDQESGWVNPWRSKNRTPNTSPAATTSVPSVEPQSIANHRSPPLDSEQAAETHLPSPESLKQAPYTEVHPFLKQRELALVQKWRKTIAPSSPAEIAVQTAESRVGASHKKRKMDDSSWLKSDTIKKRRIGSISCDGEHSTVSRRSRTLPLDLNRGSPKRVPSIHGSFNSLPEFLRPPTEGDKAQADAGERDGDDELNTISATSFQSASASPSRRLSPKRKFGQATGYHSKLSDDELSPTKRAAATLSSPVSQKGKAQTCRNRMKASRAAPNVELPNHIARERSSSPLSNVGSSRLSLSDVDMMDAQGALSEEDRVLETQEDNSFAYKVIRPKPPSITKTDGEAGSTNHDTDESDETGSTGSSSPEEGESGCETNIQDDTTPSVLQTRGTVNVLETNLHSSDTAKGDDYTSDQNTTDVKNIASDEPELQIRVESKEGETINEEGRDNLTEDEAELVSQQLNIATKAINEQAPACYSSQISLVERPALRKQETDCPADHSASQPDLVGRAVPSESQRTSRSEPVNAMEYRDLSTEQQTPSQEKELTGFSLRSILTRCVTPLRRLSGLSVQPSFQPQSSVNTRACDTELVESACDNEAQGEGDAKPSHHESKEEAKNTDAESGPQPLVESVNKECSQSPSSHSLQSTGSSSVVPSGSTTAELDLNHSLAPETPQKITTISQQSPWVGPLSSQHAQMVDNATPGYDIRKNENESAAAAAAPAVPMEAQSPWVSGAKSPFILKSRSLEAPDIADASRPSGETAVGTVESSSAGVASKPQPLTQAESMRPSTPEPQFSVTAFASFMTPSPERRFRHLKREPGSQLPSTRKILASVMKNPWRNTTSSKRVSWAEFQPEQESPCRANQSSSRSLLLSTMHKKVRSGSPPPTTPLSKMSISDDMRFRGHFTAIANRSGQIVQRLLPTTSQQILYSPEPQAMAEKFLAADDVAMPEPLDTTTLEETEVPVEPEEQEEQEEAVDPVDSTDPADDTQDPMDIVEDIFNEMGDFLQTFDVDAELDEARKSDKPGGTLGLGIEAQSPW</sequence>
<accession>A0ABR0SZR4</accession>
<feature type="region of interest" description="Disordered" evidence="1">
    <location>
        <begin position="1030"/>
        <end position="1071"/>
    </location>
</feature>
<organism evidence="2 3">
    <name type="scientific">Cladobotryum mycophilum</name>
    <dbReference type="NCBI Taxonomy" id="491253"/>
    <lineage>
        <taxon>Eukaryota</taxon>
        <taxon>Fungi</taxon>
        <taxon>Dikarya</taxon>
        <taxon>Ascomycota</taxon>
        <taxon>Pezizomycotina</taxon>
        <taxon>Sordariomycetes</taxon>
        <taxon>Hypocreomycetidae</taxon>
        <taxon>Hypocreales</taxon>
        <taxon>Hypocreaceae</taxon>
        <taxon>Cladobotryum</taxon>
    </lineage>
</organism>
<feature type="compositionally biased region" description="Basic and acidic residues" evidence="1">
    <location>
        <begin position="256"/>
        <end position="268"/>
    </location>
</feature>
<feature type="compositionally biased region" description="Polar residues" evidence="1">
    <location>
        <begin position="840"/>
        <end position="867"/>
    </location>
</feature>
<feature type="region of interest" description="Disordered" evidence="1">
    <location>
        <begin position="82"/>
        <end position="141"/>
    </location>
</feature>
<feature type="region of interest" description="Disordered" evidence="1">
    <location>
        <begin position="824"/>
        <end position="867"/>
    </location>
</feature>
<feature type="region of interest" description="Disordered" evidence="1">
    <location>
        <begin position="169"/>
        <end position="371"/>
    </location>
</feature>
<feature type="compositionally biased region" description="Acidic residues" evidence="1">
    <location>
        <begin position="1057"/>
        <end position="1071"/>
    </location>
</feature>
<feature type="region of interest" description="Disordered" evidence="1">
    <location>
        <begin position="949"/>
        <end position="968"/>
    </location>
</feature>
<feature type="region of interest" description="Disordered" evidence="1">
    <location>
        <begin position="567"/>
        <end position="620"/>
    </location>
</feature>
<feature type="region of interest" description="Disordered" evidence="1">
    <location>
        <begin position="670"/>
        <end position="733"/>
    </location>
</feature>
<evidence type="ECO:0000256" key="1">
    <source>
        <dbReference type="SAM" id="MobiDB-lite"/>
    </source>
</evidence>
<gene>
    <name evidence="2" type="ORF">PT974_00062</name>
</gene>
<feature type="compositionally biased region" description="Acidic residues" evidence="1">
    <location>
        <begin position="1030"/>
        <end position="1051"/>
    </location>
</feature>
<feature type="compositionally biased region" description="Polar residues" evidence="1">
    <location>
        <begin position="362"/>
        <end position="371"/>
    </location>
</feature>
<proteinExistence type="predicted"/>
<comment type="caution">
    <text evidence="2">The sequence shown here is derived from an EMBL/GenBank/DDBJ whole genome shotgun (WGS) entry which is preliminary data.</text>
</comment>
<feature type="compositionally biased region" description="Polar residues" evidence="1">
    <location>
        <begin position="589"/>
        <end position="598"/>
    </location>
</feature>
<feature type="compositionally biased region" description="Basic and acidic residues" evidence="1">
    <location>
        <begin position="505"/>
        <end position="525"/>
    </location>
</feature>